<keyword evidence="1" id="KW-1133">Transmembrane helix</keyword>
<name>A0A0W7WGL7_9RHOB</name>
<dbReference type="STRING" id="1685382.AVJ23_16440"/>
<comment type="caution">
    <text evidence="2">The sequence shown here is derived from an EMBL/GenBank/DDBJ whole genome shotgun (WGS) entry which is preliminary data.</text>
</comment>
<accession>A0A0W7WGL7</accession>
<keyword evidence="3" id="KW-1185">Reference proteome</keyword>
<dbReference type="GO" id="GO:0016740">
    <property type="term" value="F:transferase activity"/>
    <property type="evidence" value="ECO:0007669"/>
    <property type="project" value="UniProtKB-KW"/>
</dbReference>
<gene>
    <name evidence="2" type="ORF">AVJ23_16440</name>
</gene>
<protein>
    <submittedName>
        <fullName evidence="2">Aspartate carbamoyltransferase catalytic subunit</fullName>
    </submittedName>
</protein>
<dbReference type="OrthoDB" id="7875742at2"/>
<evidence type="ECO:0000256" key="1">
    <source>
        <dbReference type="SAM" id="Phobius"/>
    </source>
</evidence>
<proteinExistence type="predicted"/>
<dbReference type="RefSeq" id="WP_058863340.1">
    <property type="nucleotide sequence ID" value="NZ_LPXO01000011.1"/>
</dbReference>
<keyword evidence="2" id="KW-0808">Transferase</keyword>
<reference evidence="2 3" key="1">
    <citation type="submission" date="2015-12" db="EMBL/GenBank/DDBJ databases">
        <authorList>
            <person name="Shamseldin A."/>
            <person name="Moawad H."/>
            <person name="Abd El-Rahim W.M."/>
            <person name="Sadowsky M.J."/>
        </authorList>
    </citation>
    <scope>NUCLEOTIDE SEQUENCE [LARGE SCALE GENOMIC DNA]</scope>
    <source>
        <strain evidence="2 3">SJ5A-1</strain>
    </source>
</reference>
<sequence>MSKLTINGSDTGTLRVFRLDLPPEAVERFTTQAGTGEWPLKYALGAEALRPGFVDVVDIRDLGAMPLSQYMIEAHGVEAAAIGADRARLDALTGHVVLLPAQAFDHVSQELTVAPPLSLVGSYGEIRPQGRGPAIVTEAARGQGTGTAPAGPGRGSSATLKLVLAGVAVVILLALVLIVS</sequence>
<evidence type="ECO:0000313" key="2">
    <source>
        <dbReference type="EMBL" id="KUF09776.1"/>
    </source>
</evidence>
<evidence type="ECO:0000313" key="3">
    <source>
        <dbReference type="Proteomes" id="UP000054396"/>
    </source>
</evidence>
<feature type="transmembrane region" description="Helical" evidence="1">
    <location>
        <begin position="162"/>
        <end position="179"/>
    </location>
</feature>
<keyword evidence="1" id="KW-0472">Membrane</keyword>
<keyword evidence="1" id="KW-0812">Transmembrane</keyword>
<dbReference type="Proteomes" id="UP000054396">
    <property type="component" value="Unassembled WGS sequence"/>
</dbReference>
<organism evidence="2 3">
    <name type="scientific">Pseudoponticoccus marisrubri</name>
    <dbReference type="NCBI Taxonomy" id="1685382"/>
    <lineage>
        <taxon>Bacteria</taxon>
        <taxon>Pseudomonadati</taxon>
        <taxon>Pseudomonadota</taxon>
        <taxon>Alphaproteobacteria</taxon>
        <taxon>Rhodobacterales</taxon>
        <taxon>Roseobacteraceae</taxon>
        <taxon>Pseudoponticoccus</taxon>
    </lineage>
</organism>
<dbReference type="AlphaFoldDB" id="A0A0W7WGL7"/>
<dbReference type="EMBL" id="LPXO01000011">
    <property type="protein sequence ID" value="KUF09776.1"/>
    <property type="molecule type" value="Genomic_DNA"/>
</dbReference>